<proteinExistence type="predicted"/>
<dbReference type="AlphaFoldDB" id="A0A0F9URA4"/>
<name>A0A0F9URA4_9ZZZZ</name>
<protein>
    <submittedName>
        <fullName evidence="1">Uncharacterized protein</fullName>
    </submittedName>
</protein>
<dbReference type="EMBL" id="LAZR01000113">
    <property type="protein sequence ID" value="KKN90032.1"/>
    <property type="molecule type" value="Genomic_DNA"/>
</dbReference>
<comment type="caution">
    <text evidence="1">The sequence shown here is derived from an EMBL/GenBank/DDBJ whole genome shotgun (WGS) entry which is preliminary data.</text>
</comment>
<organism evidence="1">
    <name type="scientific">marine sediment metagenome</name>
    <dbReference type="NCBI Taxonomy" id="412755"/>
    <lineage>
        <taxon>unclassified sequences</taxon>
        <taxon>metagenomes</taxon>
        <taxon>ecological metagenomes</taxon>
    </lineage>
</organism>
<accession>A0A0F9URA4</accession>
<evidence type="ECO:0000313" key="1">
    <source>
        <dbReference type="EMBL" id="KKN90032.1"/>
    </source>
</evidence>
<gene>
    <name evidence="1" type="ORF">LCGC14_0231440</name>
</gene>
<sequence length="60" mass="7095">MQIYIFFRLFEGKERFYPIEVPDEVLIGRTPEEVARDNAELNPGTIRVEDFEGNILWALH</sequence>
<reference evidence="1" key="1">
    <citation type="journal article" date="2015" name="Nature">
        <title>Complex archaea that bridge the gap between prokaryotes and eukaryotes.</title>
        <authorList>
            <person name="Spang A."/>
            <person name="Saw J.H."/>
            <person name="Jorgensen S.L."/>
            <person name="Zaremba-Niedzwiedzka K."/>
            <person name="Martijn J."/>
            <person name="Lind A.E."/>
            <person name="van Eijk R."/>
            <person name="Schleper C."/>
            <person name="Guy L."/>
            <person name="Ettema T.J."/>
        </authorList>
    </citation>
    <scope>NUCLEOTIDE SEQUENCE</scope>
</reference>